<evidence type="ECO:0008006" key="3">
    <source>
        <dbReference type="Google" id="ProtNLM"/>
    </source>
</evidence>
<gene>
    <name evidence="1" type="ORF">ACFSX5_11235</name>
</gene>
<dbReference type="RefSeq" id="WP_386833519.1">
    <property type="nucleotide sequence ID" value="NZ_JBHUNP010000001.1"/>
</dbReference>
<dbReference type="EMBL" id="JBHUNP010000001">
    <property type="protein sequence ID" value="MFD2648365.1"/>
    <property type="molecule type" value="Genomic_DNA"/>
</dbReference>
<comment type="caution">
    <text evidence="1">The sequence shown here is derived from an EMBL/GenBank/DDBJ whole genome shotgun (WGS) entry which is preliminary data.</text>
</comment>
<sequence>MMQESSLNRAPAQRPIVIEVSGEPQGVVVPAEGGYRFVAVKLPAFAIDGQHFASVDLATAAVARALNDSEAAA</sequence>
<accession>A0ABW5QKX0</accession>
<dbReference type="Proteomes" id="UP001597521">
    <property type="component" value="Unassembled WGS sequence"/>
</dbReference>
<evidence type="ECO:0000313" key="2">
    <source>
        <dbReference type="Proteomes" id="UP001597521"/>
    </source>
</evidence>
<evidence type="ECO:0000313" key="1">
    <source>
        <dbReference type="EMBL" id="MFD2648365.1"/>
    </source>
</evidence>
<keyword evidence="2" id="KW-1185">Reference proteome</keyword>
<name>A0ABW5QKX0_9HYPH</name>
<organism evidence="1 2">
    <name type="scientific">Devosia albogilva</name>
    <dbReference type="NCBI Taxonomy" id="429726"/>
    <lineage>
        <taxon>Bacteria</taxon>
        <taxon>Pseudomonadati</taxon>
        <taxon>Pseudomonadota</taxon>
        <taxon>Alphaproteobacteria</taxon>
        <taxon>Hyphomicrobiales</taxon>
        <taxon>Devosiaceae</taxon>
        <taxon>Devosia</taxon>
    </lineage>
</organism>
<proteinExistence type="predicted"/>
<protein>
    <recommendedName>
        <fullName evidence="3">Prevent-host-death protein</fullName>
    </recommendedName>
</protein>
<reference evidence="2" key="1">
    <citation type="journal article" date="2019" name="Int. J. Syst. Evol. Microbiol.">
        <title>The Global Catalogue of Microorganisms (GCM) 10K type strain sequencing project: providing services to taxonomists for standard genome sequencing and annotation.</title>
        <authorList>
            <consortium name="The Broad Institute Genomics Platform"/>
            <consortium name="The Broad Institute Genome Sequencing Center for Infectious Disease"/>
            <person name="Wu L."/>
            <person name="Ma J."/>
        </authorList>
    </citation>
    <scope>NUCLEOTIDE SEQUENCE [LARGE SCALE GENOMIC DNA]</scope>
    <source>
        <strain evidence="2">CCM 7427</strain>
    </source>
</reference>